<dbReference type="InterPro" id="IPR055101">
    <property type="entry name" value="AIPR_N"/>
</dbReference>
<evidence type="ECO:0000259" key="1">
    <source>
        <dbReference type="Pfam" id="PF10592"/>
    </source>
</evidence>
<sequence>MEITYEEYKQECLDDIHLEAQIDGTTYDDYFLTDTLGKLVAMGELIDPQPLCVNKKGRNNRIMSFDALAFDESDKSVVLISNEFKDSVLETLTLTEINKIQTRMLNFLEEAYEGTLEKYFDIYDDVLKIGRDIARRMHIDYVNAENDESIDKINLIIITNQDISNSVKELPPFTFLDKKVGVSIWSTMRFFELYQSGREREPIVIKTERYGIDGIPCIKADMVDNIDYDAYLAIVPGEFLHKIYYDHGPHLLEGNVRAFLSNRGKINRGIRNTIRTEPTKFFTYNNGIACTAAKITLSPDGHKIVEIEDLQIINGGQTTASLTSAVLKDKLSLDNIFVPMKMTVVKNDDYDTMIQNISKYANSQNTVTDADFFSNHPFHRTLATLSTHTPAPAKDGSLHGTYWYYERSRGKYEQEQFKLYKKSDIENFKKKYPKCQVVKKEELAKYYTAAELLRPDRVSAGSQKVMKFFAEIIDKKYQTHSEYFNTEFFKKCICYTILYRETDRIVNKAEWYNVGGYKLNIVPYTISKIISSIPTGYALDFERIWRKQELYPSLVAEINRIAQITNEFIQKSEGVIVTEYCKKEDTWNKYNAVSCTFSQEFISDLIPLSIIEDKIKAEMKSEKLGKELNVEGEIVNLGGAYWRNLIAEGLRRKILSPMEIDLLNIAASIDTPRPRIASPKQAKLIWKIRKKLEDSGVLV</sequence>
<protein>
    <submittedName>
        <fullName evidence="3">AIPR protein</fullName>
    </submittedName>
</protein>
<dbReference type="KEGG" id="esu:EUS_17970"/>
<organism evidence="3 4">
    <name type="scientific">[Eubacterium] siraeum 70/3</name>
    <dbReference type="NCBI Taxonomy" id="657319"/>
    <lineage>
        <taxon>Bacteria</taxon>
        <taxon>Bacillati</taxon>
        <taxon>Bacillota</taxon>
        <taxon>Clostridia</taxon>
        <taxon>Eubacteriales</taxon>
        <taxon>Oscillospiraceae</taxon>
        <taxon>Oscillospiraceae incertae sedis</taxon>
    </lineage>
</organism>
<dbReference type="HOGENOM" id="CLU_019647_0_0_9"/>
<feature type="domain" description="Abortive infection phage resistance protein N-terminal" evidence="2">
    <location>
        <begin position="31"/>
        <end position="191"/>
    </location>
</feature>
<dbReference type="EMBL" id="FP929044">
    <property type="protein sequence ID" value="CBK96874.1"/>
    <property type="molecule type" value="Genomic_DNA"/>
</dbReference>
<reference evidence="3 4" key="2">
    <citation type="submission" date="2010-03" db="EMBL/GenBank/DDBJ databases">
        <authorList>
            <person name="Pajon A."/>
        </authorList>
    </citation>
    <scope>NUCLEOTIDE SEQUENCE [LARGE SCALE GENOMIC DNA]</scope>
    <source>
        <strain evidence="3 4">70/3</strain>
    </source>
</reference>
<accession>D4JUV5</accession>
<evidence type="ECO:0000259" key="2">
    <source>
        <dbReference type="Pfam" id="PF22879"/>
    </source>
</evidence>
<dbReference type="BioCyc" id="ESIR657319:G136K-1523-MONOMER"/>
<dbReference type="Pfam" id="PF22879">
    <property type="entry name" value="AIPR_N"/>
    <property type="match status" value="1"/>
</dbReference>
<dbReference type="PATRIC" id="fig|657319.3.peg.2105"/>
<dbReference type="InterPro" id="IPR018891">
    <property type="entry name" value="AIPR_C"/>
</dbReference>
<gene>
    <name evidence="3" type="ORF">EUS_17970</name>
</gene>
<name>D4JUV5_9FIRM</name>
<dbReference type="AlphaFoldDB" id="D4JUV5"/>
<evidence type="ECO:0000313" key="4">
    <source>
        <dbReference type="Proteomes" id="UP000008803"/>
    </source>
</evidence>
<proteinExistence type="predicted"/>
<feature type="domain" description="Abortive phage infection protein C-terminal" evidence="1">
    <location>
        <begin position="252"/>
        <end position="571"/>
    </location>
</feature>
<evidence type="ECO:0000313" key="3">
    <source>
        <dbReference type="EMBL" id="CBK96874.1"/>
    </source>
</evidence>
<reference evidence="3 4" key="1">
    <citation type="submission" date="2010-03" db="EMBL/GenBank/DDBJ databases">
        <title>The genome sequence of Eubacterium siraeum 70/3.</title>
        <authorList>
            <consortium name="metaHIT consortium -- http://www.metahit.eu/"/>
            <person name="Pajon A."/>
            <person name="Turner K."/>
            <person name="Parkhill J."/>
            <person name="Duncan S."/>
            <person name="Flint H."/>
        </authorList>
    </citation>
    <scope>NUCLEOTIDE SEQUENCE [LARGE SCALE GENOMIC DNA]</scope>
    <source>
        <strain evidence="3 4">70/3</strain>
    </source>
</reference>
<dbReference type="Proteomes" id="UP000008803">
    <property type="component" value="Chromosome"/>
</dbReference>
<dbReference type="Pfam" id="PF10592">
    <property type="entry name" value="AIPR"/>
    <property type="match status" value="1"/>
</dbReference>